<gene>
    <name evidence="2" type="ORF">LJ655_22650</name>
</gene>
<dbReference type="Proteomes" id="UP001430614">
    <property type="component" value="Unassembled WGS sequence"/>
</dbReference>
<dbReference type="InterPro" id="IPR019257">
    <property type="entry name" value="MeTrfase_dom"/>
</dbReference>
<reference evidence="2 3" key="1">
    <citation type="submission" date="2021-11" db="EMBL/GenBank/DDBJ databases">
        <authorList>
            <person name="Oh E.-T."/>
            <person name="Kim S.-B."/>
        </authorList>
    </citation>
    <scope>NUCLEOTIDE SEQUENCE [LARGE SCALE GENOMIC DNA]</scope>
    <source>
        <strain evidence="2 3">MMS20-SJTN17</strain>
    </source>
</reference>
<name>A0ABS8KIQ1_9BURK</name>
<keyword evidence="3" id="KW-1185">Reference proteome</keyword>
<evidence type="ECO:0000259" key="1">
    <source>
        <dbReference type="Pfam" id="PF10017"/>
    </source>
</evidence>
<proteinExistence type="predicted"/>
<evidence type="ECO:0000313" key="3">
    <source>
        <dbReference type="Proteomes" id="UP001430614"/>
    </source>
</evidence>
<protein>
    <submittedName>
        <fullName evidence="2">L-histidine N(Alpha)-methyltransferase</fullName>
    </submittedName>
</protein>
<dbReference type="RefSeq" id="WP_230563456.1">
    <property type="nucleotide sequence ID" value="NZ_JAJITC010000013.1"/>
</dbReference>
<accession>A0ABS8KIQ1</accession>
<evidence type="ECO:0000313" key="2">
    <source>
        <dbReference type="EMBL" id="MCC8404643.1"/>
    </source>
</evidence>
<sequence length="95" mass="10383">MPIRSPHESFSVFPLISRPTTGLAAFGAEADDCLTHAPQTWLPSKHPYHETGSALFEVVTTLPESAVTRAEKPLLTRYVTEVVDVPRAGVIVAWL</sequence>
<dbReference type="Pfam" id="PF10017">
    <property type="entry name" value="Methyltransf_33"/>
    <property type="match status" value="1"/>
</dbReference>
<comment type="caution">
    <text evidence="2">The sequence shown here is derived from an EMBL/GenBank/DDBJ whole genome shotgun (WGS) entry which is preliminary data.</text>
</comment>
<feature type="domain" description="Histidine-specific methyltransferase SAM-dependent" evidence="1">
    <location>
        <begin position="28"/>
        <end position="91"/>
    </location>
</feature>
<dbReference type="EMBL" id="JAJITC010000013">
    <property type="protein sequence ID" value="MCC8404643.1"/>
    <property type="molecule type" value="Genomic_DNA"/>
</dbReference>
<organism evidence="2 3">
    <name type="scientific">Paraburkholderia translucens</name>
    <dbReference type="NCBI Taxonomy" id="2886945"/>
    <lineage>
        <taxon>Bacteria</taxon>
        <taxon>Pseudomonadati</taxon>
        <taxon>Pseudomonadota</taxon>
        <taxon>Betaproteobacteria</taxon>
        <taxon>Burkholderiales</taxon>
        <taxon>Burkholderiaceae</taxon>
        <taxon>Paraburkholderia</taxon>
    </lineage>
</organism>